<dbReference type="PANTHER" id="PTHR22572">
    <property type="entry name" value="SUGAR-1-PHOSPHATE GUANYL TRANSFERASE"/>
    <property type="match status" value="1"/>
</dbReference>
<gene>
    <name evidence="2" type="ORF">SAMN04487988_11612</name>
</gene>
<dbReference type="Gene3D" id="3.10.580.10">
    <property type="entry name" value="CBS-domain"/>
    <property type="match status" value="1"/>
</dbReference>
<dbReference type="EMBL" id="FOPC01000016">
    <property type="protein sequence ID" value="SFH07995.1"/>
    <property type="molecule type" value="Genomic_DNA"/>
</dbReference>
<dbReference type="InterPro" id="IPR029044">
    <property type="entry name" value="Nucleotide-diphossugar_trans"/>
</dbReference>
<dbReference type="Gene3D" id="3.90.550.10">
    <property type="entry name" value="Spore Coat Polysaccharide Biosynthesis Protein SpsA, Chain A"/>
    <property type="match status" value="1"/>
</dbReference>
<feature type="domain" description="Nucleotidyl transferase" evidence="1">
    <location>
        <begin position="126"/>
        <end position="347"/>
    </location>
</feature>
<dbReference type="InterPro" id="IPR046342">
    <property type="entry name" value="CBS_dom_sf"/>
</dbReference>
<protein>
    <submittedName>
        <fullName evidence="2">Nucleotidyl transferase</fullName>
    </submittedName>
</protein>
<dbReference type="InterPro" id="IPR050486">
    <property type="entry name" value="Mannose-1P_guanyltransferase"/>
</dbReference>
<evidence type="ECO:0000259" key="1">
    <source>
        <dbReference type="Pfam" id="PF00483"/>
    </source>
</evidence>
<dbReference type="InterPro" id="IPR005835">
    <property type="entry name" value="NTP_transferase_dom"/>
</dbReference>
<evidence type="ECO:0000313" key="3">
    <source>
        <dbReference type="Proteomes" id="UP000199642"/>
    </source>
</evidence>
<name>A0A1I2X386_9BACT</name>
<dbReference type="GO" id="GO:0016740">
    <property type="term" value="F:transferase activity"/>
    <property type="evidence" value="ECO:0007669"/>
    <property type="project" value="UniProtKB-KW"/>
</dbReference>
<keyword evidence="2" id="KW-0808">Transferase</keyword>
<keyword evidence="3" id="KW-1185">Reference proteome</keyword>
<evidence type="ECO:0000313" key="2">
    <source>
        <dbReference type="EMBL" id="SFH07995.1"/>
    </source>
</evidence>
<dbReference type="Pfam" id="PF00483">
    <property type="entry name" value="NTP_transferase"/>
    <property type="match status" value="1"/>
</dbReference>
<reference evidence="3" key="1">
    <citation type="submission" date="2016-10" db="EMBL/GenBank/DDBJ databases">
        <authorList>
            <person name="Varghese N."/>
            <person name="Submissions S."/>
        </authorList>
    </citation>
    <scope>NUCLEOTIDE SEQUENCE [LARGE SCALE GENOMIC DNA]</scope>
    <source>
        <strain evidence="3">DSM 19315</strain>
    </source>
</reference>
<dbReference type="AlphaFoldDB" id="A0A1I2X386"/>
<accession>A0A1I2X386</accession>
<proteinExistence type="predicted"/>
<organism evidence="2 3">
    <name type="scientific">Algoriphagus hitonicola</name>
    <dbReference type="NCBI Taxonomy" id="435880"/>
    <lineage>
        <taxon>Bacteria</taxon>
        <taxon>Pseudomonadati</taxon>
        <taxon>Bacteroidota</taxon>
        <taxon>Cytophagia</taxon>
        <taxon>Cytophagales</taxon>
        <taxon>Cyclobacteriaceae</taxon>
        <taxon>Algoriphagus</taxon>
    </lineage>
</organism>
<dbReference type="CDD" id="cd06426">
    <property type="entry name" value="NTP_transferase_like_2"/>
    <property type="match status" value="1"/>
</dbReference>
<dbReference type="Proteomes" id="UP000199642">
    <property type="component" value="Unassembled WGS sequence"/>
</dbReference>
<dbReference type="SUPFAM" id="SSF54631">
    <property type="entry name" value="CBS-domain pair"/>
    <property type="match status" value="1"/>
</dbReference>
<dbReference type="STRING" id="435880.SAMN04487988_11612"/>
<dbReference type="RefSeq" id="WP_092793950.1">
    <property type="nucleotide sequence ID" value="NZ_FOPC01000016.1"/>
</dbReference>
<dbReference type="SUPFAM" id="SSF53448">
    <property type="entry name" value="Nucleotide-diphospho-sugar transferases"/>
    <property type="match status" value="1"/>
</dbReference>
<dbReference type="OrthoDB" id="9813880at2"/>
<sequence length="358" mass="40842">MLINNKDFVPYTLSSHSKISDCLQAIDKNKKGSIFLMGENNKLLASLSDGDIRRAFLKGAKLEDNAITFSNQKPYYIEDLQIENFNISVFEENNFKLIPVCNPKKEIVSILSIEKGVAYPPIDNYVVLMVGGRGQRLSPLTQNTPKPLLKVGNKPILQTILERLKLFGFQNIILCTNYLSDHIEDFCGDGTRFGLNISYYKELMKQGTIGAVKFLEDSLKKPFLVMNGDLLTLLNYRDLLEFHLEHLAELTVGCANFKYQVPYGVLRTEGRKIVGLEEKPHYRFLINGGIYALNPDTLRLIPDKSYYDITDLIEKIINQSGNVAAYPIEDYWLDIGQPKDFEKANFDFERLFKNVNND</sequence>